<feature type="transmembrane region" description="Helical" evidence="8">
    <location>
        <begin position="148"/>
        <end position="170"/>
    </location>
</feature>
<evidence type="ECO:0000313" key="11">
    <source>
        <dbReference type="Proteomes" id="UP001500909"/>
    </source>
</evidence>
<dbReference type="NCBIfam" id="TIGR01972">
    <property type="entry name" value="NDH_I_M"/>
    <property type="match status" value="1"/>
</dbReference>
<feature type="transmembrane region" description="Helical" evidence="8">
    <location>
        <begin position="483"/>
        <end position="502"/>
    </location>
</feature>
<dbReference type="Pfam" id="PF00361">
    <property type="entry name" value="Proton_antipo_M"/>
    <property type="match status" value="1"/>
</dbReference>
<evidence type="ECO:0000256" key="5">
    <source>
        <dbReference type="ARBA" id="ARBA00023136"/>
    </source>
</evidence>
<feature type="transmembrane region" description="Helical" evidence="8">
    <location>
        <begin position="337"/>
        <end position="358"/>
    </location>
</feature>
<feature type="compositionally biased region" description="Basic and acidic residues" evidence="7">
    <location>
        <begin position="540"/>
        <end position="549"/>
    </location>
</feature>
<feature type="transmembrane region" description="Helical" evidence="8">
    <location>
        <begin position="364"/>
        <end position="386"/>
    </location>
</feature>
<dbReference type="PANTHER" id="PTHR43507:SF1">
    <property type="entry name" value="NADH-UBIQUINONE OXIDOREDUCTASE CHAIN 4"/>
    <property type="match status" value="1"/>
</dbReference>
<reference evidence="11" key="1">
    <citation type="journal article" date="2019" name="Int. J. Syst. Evol. Microbiol.">
        <title>The Global Catalogue of Microorganisms (GCM) 10K type strain sequencing project: providing services to taxonomists for standard genome sequencing and annotation.</title>
        <authorList>
            <consortium name="The Broad Institute Genomics Platform"/>
            <consortium name="The Broad Institute Genome Sequencing Center for Infectious Disease"/>
            <person name="Wu L."/>
            <person name="Ma J."/>
        </authorList>
    </citation>
    <scope>NUCLEOTIDE SEQUENCE [LARGE SCALE GENOMIC DNA]</scope>
    <source>
        <strain evidence="11">JCM 4805</strain>
    </source>
</reference>
<comment type="subcellular location">
    <subcellularLocation>
        <location evidence="1">Endomembrane system</location>
        <topology evidence="1">Multi-pass membrane protein</topology>
    </subcellularLocation>
    <subcellularLocation>
        <location evidence="6">Membrane</location>
        <topology evidence="6">Multi-pass membrane protein</topology>
    </subcellularLocation>
</comment>
<feature type="transmembrane region" description="Helical" evidence="8">
    <location>
        <begin position="406"/>
        <end position="429"/>
    </location>
</feature>
<dbReference type="RefSeq" id="WP_346099366.1">
    <property type="nucleotide sequence ID" value="NZ_BAAABY010000053.1"/>
</dbReference>
<feature type="transmembrane region" description="Helical" evidence="8">
    <location>
        <begin position="126"/>
        <end position="142"/>
    </location>
</feature>
<keyword evidence="5 8" id="KW-0472">Membrane</keyword>
<evidence type="ECO:0000256" key="8">
    <source>
        <dbReference type="SAM" id="Phobius"/>
    </source>
</evidence>
<accession>A0ABP3L9R1</accession>
<evidence type="ECO:0000256" key="6">
    <source>
        <dbReference type="RuleBase" id="RU000320"/>
    </source>
</evidence>
<protein>
    <submittedName>
        <fullName evidence="10">NADH-quinone oxidoreductase subunit M</fullName>
    </submittedName>
</protein>
<dbReference type="PANTHER" id="PTHR43507">
    <property type="entry name" value="NADH-UBIQUINONE OXIDOREDUCTASE CHAIN 4"/>
    <property type="match status" value="1"/>
</dbReference>
<organism evidence="10 11">
    <name type="scientific">Streptomyces olivaceiscleroticus</name>
    <dbReference type="NCBI Taxonomy" id="68245"/>
    <lineage>
        <taxon>Bacteria</taxon>
        <taxon>Bacillati</taxon>
        <taxon>Actinomycetota</taxon>
        <taxon>Actinomycetes</taxon>
        <taxon>Kitasatosporales</taxon>
        <taxon>Streptomycetaceae</taxon>
        <taxon>Streptomyces</taxon>
    </lineage>
</organism>
<comment type="caution">
    <text evidence="10">The sequence shown here is derived from an EMBL/GenBank/DDBJ whole genome shotgun (WGS) entry which is preliminary data.</text>
</comment>
<feature type="transmembrane region" description="Helical" evidence="8">
    <location>
        <begin position="441"/>
        <end position="463"/>
    </location>
</feature>
<evidence type="ECO:0000256" key="1">
    <source>
        <dbReference type="ARBA" id="ARBA00004127"/>
    </source>
</evidence>
<sequence>MADFSFPLLTATAVVPAVGAVATAAVPAAKRTAAKWLALLFSLATLVLALVVAVRFDPGAKGPFQLTESHAWIADFGVRYELGVDGIAVALIALTALLIPFVILAGWHDADALEKDATKRWRPTQGFFALILAVEAMVVISFEATDVFVFYIFFEAMLIPMYFLIGGFGDRADGREATDSARRRSSAAVKFLLYNLAGGLIMLAAVIGLYAVTADQLGTGTFSLQQIVQARAAGDLTMGAGTERLLFLGFFFAFAVKAPLWPLHTWLPGAMGESTAPVAVLITAVVDKVGTFAMLRFCLQLFPEASKWATPVVLVLALISILYGALLAVAQKDIKRLVAYASISHFGFIILGVFAMTSQGQSGATLYMVNHGISTAALMLVAGFLITRRGSRLIADYGGVQKVAPVLAGTFLIGGLATLSLPGLAPFVSEFLVLVGTFSRYPVLGIIATVGIVLAALYVLVLYQRTMTGPVRPEVRAMPDLKARELVVVAPLIALLLFLGVYPKPLTNLVNPAVDHTLSVVDQQDPKPDVRVNAVPGEAGTDRDAEAAK</sequence>
<feature type="domain" description="NADH:quinone oxidoreductase/Mrp antiporter transmembrane" evidence="9">
    <location>
        <begin position="144"/>
        <end position="454"/>
    </location>
</feature>
<feature type="transmembrane region" description="Helical" evidence="8">
    <location>
        <begin position="36"/>
        <end position="56"/>
    </location>
</feature>
<feature type="transmembrane region" description="Helical" evidence="8">
    <location>
        <begin position="245"/>
        <end position="266"/>
    </location>
</feature>
<feature type="transmembrane region" description="Helical" evidence="8">
    <location>
        <begin position="86"/>
        <end position="105"/>
    </location>
</feature>
<proteinExistence type="inferred from homology"/>
<dbReference type="Proteomes" id="UP001500909">
    <property type="component" value="Unassembled WGS sequence"/>
</dbReference>
<evidence type="ECO:0000259" key="9">
    <source>
        <dbReference type="Pfam" id="PF00361"/>
    </source>
</evidence>
<dbReference type="InterPro" id="IPR001750">
    <property type="entry name" value="ND/Mrp_TM"/>
</dbReference>
<evidence type="ECO:0000256" key="4">
    <source>
        <dbReference type="ARBA" id="ARBA00022989"/>
    </source>
</evidence>
<dbReference type="InterPro" id="IPR003918">
    <property type="entry name" value="NADH_UbQ_OxRdtase"/>
</dbReference>
<feature type="transmembrane region" description="Helical" evidence="8">
    <location>
        <begin position="191"/>
        <end position="212"/>
    </location>
</feature>
<name>A0ABP3L9R1_9ACTN</name>
<comment type="similarity">
    <text evidence="2">Belongs to the complex I subunit 4 family.</text>
</comment>
<keyword evidence="11" id="KW-1185">Reference proteome</keyword>
<evidence type="ECO:0000256" key="7">
    <source>
        <dbReference type="SAM" id="MobiDB-lite"/>
    </source>
</evidence>
<keyword evidence="4 8" id="KW-1133">Transmembrane helix</keyword>
<dbReference type="InterPro" id="IPR010227">
    <property type="entry name" value="NADH_Q_OxRdtase_chainM/4"/>
</dbReference>
<keyword evidence="3 6" id="KW-0812">Transmembrane</keyword>
<feature type="transmembrane region" description="Helical" evidence="8">
    <location>
        <begin position="308"/>
        <end position="330"/>
    </location>
</feature>
<feature type="region of interest" description="Disordered" evidence="7">
    <location>
        <begin position="526"/>
        <end position="549"/>
    </location>
</feature>
<evidence type="ECO:0000256" key="3">
    <source>
        <dbReference type="ARBA" id="ARBA00022692"/>
    </source>
</evidence>
<evidence type="ECO:0000313" key="10">
    <source>
        <dbReference type="EMBL" id="GAA0493603.1"/>
    </source>
</evidence>
<feature type="transmembrane region" description="Helical" evidence="8">
    <location>
        <begin position="6"/>
        <end position="29"/>
    </location>
</feature>
<feature type="transmembrane region" description="Helical" evidence="8">
    <location>
        <begin position="278"/>
        <end position="302"/>
    </location>
</feature>
<dbReference type="PRINTS" id="PR01437">
    <property type="entry name" value="NUOXDRDTASE4"/>
</dbReference>
<evidence type="ECO:0000256" key="2">
    <source>
        <dbReference type="ARBA" id="ARBA00009025"/>
    </source>
</evidence>
<dbReference type="EMBL" id="BAAABY010000053">
    <property type="protein sequence ID" value="GAA0493603.1"/>
    <property type="molecule type" value="Genomic_DNA"/>
</dbReference>
<gene>
    <name evidence="10" type="ORF">GCM10010361_68600</name>
</gene>
<dbReference type="NCBIfam" id="NF004500">
    <property type="entry name" value="PRK05846.1-4"/>
    <property type="match status" value="1"/>
</dbReference>